<dbReference type="NCBIfam" id="NF010659">
    <property type="entry name" value="PRK14058.1-1"/>
    <property type="match status" value="1"/>
</dbReference>
<evidence type="ECO:0000256" key="3">
    <source>
        <dbReference type="ARBA" id="ARBA00021197"/>
    </source>
</evidence>
<feature type="domain" description="Aspartate/glutamate/uridylate kinase" evidence="13">
    <location>
        <begin position="6"/>
        <end position="249"/>
    </location>
</feature>
<keyword evidence="4" id="KW-0055">Arginine biosynthesis</keyword>
<evidence type="ECO:0000256" key="4">
    <source>
        <dbReference type="ARBA" id="ARBA00022571"/>
    </source>
</evidence>
<comment type="caution">
    <text evidence="14">The sequence shown here is derived from an EMBL/GenBank/DDBJ whole genome shotgun (WGS) entry which is preliminary data.</text>
</comment>
<dbReference type="Pfam" id="PF00696">
    <property type="entry name" value="AA_kinase"/>
    <property type="match status" value="1"/>
</dbReference>
<keyword evidence="8 14" id="KW-0418">Kinase</keyword>
<keyword evidence="15" id="KW-1185">Reference proteome</keyword>
<dbReference type="PIRSF" id="PIRSF000728">
    <property type="entry name" value="NAGK"/>
    <property type="match status" value="1"/>
</dbReference>
<evidence type="ECO:0000256" key="5">
    <source>
        <dbReference type="ARBA" id="ARBA00022605"/>
    </source>
</evidence>
<evidence type="ECO:0000256" key="8">
    <source>
        <dbReference type="ARBA" id="ARBA00022777"/>
    </source>
</evidence>
<protein>
    <recommendedName>
        <fullName evidence="3">Acetylglutamate kinase</fullName>
        <ecNumber evidence="2">2.7.2.8</ecNumber>
    </recommendedName>
    <alternativeName>
        <fullName evidence="10">N-acetyl-L-glutamate 5-phosphotransferase</fullName>
    </alternativeName>
    <alternativeName>
        <fullName evidence="11">NAG kinase</fullName>
    </alternativeName>
</protein>
<comment type="pathway">
    <text evidence="1">Amino-acid biosynthesis; L-arginine biosynthesis; N(2)-acetyl-L-ornithine from L-glutamate: step 2/4.</text>
</comment>
<dbReference type="EMBL" id="JAFREP010000026">
    <property type="protein sequence ID" value="MBO1321641.1"/>
    <property type="molecule type" value="Genomic_DNA"/>
</dbReference>
<dbReference type="RefSeq" id="WP_207861614.1">
    <property type="nucleotide sequence ID" value="NZ_JAFREP010000026.1"/>
</dbReference>
<evidence type="ECO:0000259" key="13">
    <source>
        <dbReference type="Pfam" id="PF00696"/>
    </source>
</evidence>
<keyword evidence="9" id="KW-0067">ATP-binding</keyword>
<dbReference type="AlphaFoldDB" id="A0A8J7QIY6"/>
<reference evidence="14" key="1">
    <citation type="submission" date="2021-03" db="EMBL/GenBank/DDBJ databases">
        <authorList>
            <person name="Wang G."/>
        </authorList>
    </citation>
    <scope>NUCLEOTIDE SEQUENCE</scope>
    <source>
        <strain evidence="14">KCTC 12899</strain>
    </source>
</reference>
<dbReference type="Proteomes" id="UP000664417">
    <property type="component" value="Unassembled WGS sequence"/>
</dbReference>
<sequence>MTNTGLTIIKVGGGAAINLQGVAEDLAQIDGPKIVVLGANAVRNQLARELGREVRTVTSLSGHTSVFSDEHMIDLIFMSYAGLQNKKMVSWCRQAGVNAVGLTGLDGGLIQGRRNRGIKTRVDGKKMVLRDHSGKPVSVNDQLLRTLLKDGYTPVLSIPIADEDGRPLNSENDDIVALLHQSLQAQNVVQLIEAPGLMGDMDDPGSLVSRLSAEELRQWETRVEGRMRRKLTALNRLFENGATRLVIADGRGPQPISHALAGEGTVIECQPQPC</sequence>
<accession>A0A8J7QIY6</accession>
<dbReference type="Gene3D" id="3.40.1160.10">
    <property type="entry name" value="Acetylglutamate kinase-like"/>
    <property type="match status" value="1"/>
</dbReference>
<gene>
    <name evidence="14" type="ORF">J3U88_24395</name>
</gene>
<keyword evidence="7" id="KW-0547">Nucleotide-binding</keyword>
<evidence type="ECO:0000256" key="7">
    <source>
        <dbReference type="ARBA" id="ARBA00022741"/>
    </source>
</evidence>
<evidence type="ECO:0000256" key="1">
    <source>
        <dbReference type="ARBA" id="ARBA00004828"/>
    </source>
</evidence>
<comment type="catalytic activity">
    <reaction evidence="12">
        <text>N-acetyl-L-glutamate + ATP = N-acetyl-L-glutamyl 5-phosphate + ADP</text>
        <dbReference type="Rhea" id="RHEA:14629"/>
        <dbReference type="ChEBI" id="CHEBI:30616"/>
        <dbReference type="ChEBI" id="CHEBI:44337"/>
        <dbReference type="ChEBI" id="CHEBI:57936"/>
        <dbReference type="ChEBI" id="CHEBI:456216"/>
        <dbReference type="EC" id="2.7.2.8"/>
    </reaction>
</comment>
<organism evidence="14 15">
    <name type="scientific">Acanthopleuribacter pedis</name>
    <dbReference type="NCBI Taxonomy" id="442870"/>
    <lineage>
        <taxon>Bacteria</taxon>
        <taxon>Pseudomonadati</taxon>
        <taxon>Acidobacteriota</taxon>
        <taxon>Holophagae</taxon>
        <taxon>Acanthopleuribacterales</taxon>
        <taxon>Acanthopleuribacteraceae</taxon>
        <taxon>Acanthopleuribacter</taxon>
    </lineage>
</organism>
<dbReference type="InterPro" id="IPR001048">
    <property type="entry name" value="Asp/Glu/Uridylate_kinase"/>
</dbReference>
<evidence type="ECO:0000256" key="2">
    <source>
        <dbReference type="ARBA" id="ARBA00013065"/>
    </source>
</evidence>
<evidence type="ECO:0000256" key="6">
    <source>
        <dbReference type="ARBA" id="ARBA00022679"/>
    </source>
</evidence>
<dbReference type="EC" id="2.7.2.8" evidence="2"/>
<evidence type="ECO:0000313" key="15">
    <source>
        <dbReference type="Proteomes" id="UP000664417"/>
    </source>
</evidence>
<dbReference type="GO" id="GO:0005524">
    <property type="term" value="F:ATP binding"/>
    <property type="evidence" value="ECO:0007669"/>
    <property type="project" value="UniProtKB-KW"/>
</dbReference>
<evidence type="ECO:0000256" key="10">
    <source>
        <dbReference type="ARBA" id="ARBA00030178"/>
    </source>
</evidence>
<dbReference type="InterPro" id="IPR036393">
    <property type="entry name" value="AceGlu_kinase-like_sf"/>
</dbReference>
<keyword evidence="5" id="KW-0028">Amino-acid biosynthesis</keyword>
<evidence type="ECO:0000313" key="14">
    <source>
        <dbReference type="EMBL" id="MBO1321641.1"/>
    </source>
</evidence>
<name>A0A8J7QIY6_9BACT</name>
<evidence type="ECO:0000256" key="11">
    <source>
        <dbReference type="ARBA" id="ARBA00030639"/>
    </source>
</evidence>
<dbReference type="GO" id="GO:0005737">
    <property type="term" value="C:cytoplasm"/>
    <property type="evidence" value="ECO:0007669"/>
    <property type="project" value="InterPro"/>
</dbReference>
<dbReference type="PANTHER" id="PTHR23342:SF0">
    <property type="entry name" value="N-ACETYLGLUTAMATE SYNTHASE, MITOCHONDRIAL"/>
    <property type="match status" value="1"/>
</dbReference>
<proteinExistence type="predicted"/>
<keyword evidence="6" id="KW-0808">Transferase</keyword>
<dbReference type="GO" id="GO:0006526">
    <property type="term" value="P:L-arginine biosynthetic process"/>
    <property type="evidence" value="ECO:0007669"/>
    <property type="project" value="UniProtKB-KW"/>
</dbReference>
<evidence type="ECO:0000256" key="12">
    <source>
        <dbReference type="ARBA" id="ARBA00048141"/>
    </source>
</evidence>
<dbReference type="InterPro" id="IPR004662">
    <property type="entry name" value="AcgluKinase_fam"/>
</dbReference>
<dbReference type="GO" id="GO:0003991">
    <property type="term" value="F:acetylglutamate kinase activity"/>
    <property type="evidence" value="ECO:0007669"/>
    <property type="project" value="UniProtKB-EC"/>
</dbReference>
<dbReference type="SUPFAM" id="SSF53633">
    <property type="entry name" value="Carbamate kinase-like"/>
    <property type="match status" value="1"/>
</dbReference>
<evidence type="ECO:0000256" key="9">
    <source>
        <dbReference type="ARBA" id="ARBA00022840"/>
    </source>
</evidence>
<dbReference type="PANTHER" id="PTHR23342">
    <property type="entry name" value="N-ACETYLGLUTAMATE SYNTHASE"/>
    <property type="match status" value="1"/>
</dbReference>